<protein>
    <submittedName>
        <fullName evidence="1">Uncharacterized protein</fullName>
    </submittedName>
</protein>
<reference evidence="1 2" key="1">
    <citation type="journal article" date="2014" name="Genome Announc.">
        <title>Draft Genome Sequence of the Boron-Tolerant and Moderately Halotolerant Bacterium Gracilibacillus boraciitolerans JCM 21714T.</title>
        <authorList>
            <person name="Ahmed I."/>
            <person name="Oshima K."/>
            <person name="Suda W."/>
            <person name="Kitamura K."/>
            <person name="Iida T."/>
            <person name="Ohmori Y."/>
            <person name="Fujiwara T."/>
            <person name="Hattori M."/>
            <person name="Ohkuma M."/>
        </authorList>
    </citation>
    <scope>NUCLEOTIDE SEQUENCE [LARGE SCALE GENOMIC DNA]</scope>
    <source>
        <strain evidence="1 2">JCM 21714</strain>
    </source>
</reference>
<dbReference type="OrthoDB" id="2390014at2"/>
<sequence length="91" mass="10113">MRKRNILSLAGAAGVATLSYMLKDKSRRDNVKNKFNNIKKSFKKQDTGLPIEEAGGDPGKDNIENADMVAEGSQFGGVNYYNKVKNEELFK</sequence>
<evidence type="ECO:0000313" key="1">
    <source>
        <dbReference type="EMBL" id="GAE91790.1"/>
    </source>
</evidence>
<proteinExistence type="predicted"/>
<evidence type="ECO:0000313" key="2">
    <source>
        <dbReference type="Proteomes" id="UP000019102"/>
    </source>
</evidence>
<name>W4VEG1_9BACI</name>
<dbReference type="Proteomes" id="UP000019102">
    <property type="component" value="Unassembled WGS sequence"/>
</dbReference>
<dbReference type="EMBL" id="BAVS01000001">
    <property type="protein sequence ID" value="GAE91790.1"/>
    <property type="molecule type" value="Genomic_DNA"/>
</dbReference>
<dbReference type="RefSeq" id="WP_035721669.1">
    <property type="nucleotide sequence ID" value="NZ_BAVS01000001.1"/>
</dbReference>
<dbReference type="STRING" id="1298598.JCM21714_747"/>
<accession>W4VEG1</accession>
<dbReference type="AlphaFoldDB" id="W4VEG1"/>
<dbReference type="eggNOG" id="ENOG50306WT">
    <property type="taxonomic scope" value="Bacteria"/>
</dbReference>
<keyword evidence="2" id="KW-1185">Reference proteome</keyword>
<gene>
    <name evidence="1" type="ORF">JCM21714_747</name>
</gene>
<comment type="caution">
    <text evidence="1">The sequence shown here is derived from an EMBL/GenBank/DDBJ whole genome shotgun (WGS) entry which is preliminary data.</text>
</comment>
<organism evidence="1 2">
    <name type="scientific">Gracilibacillus boraciitolerans JCM 21714</name>
    <dbReference type="NCBI Taxonomy" id="1298598"/>
    <lineage>
        <taxon>Bacteria</taxon>
        <taxon>Bacillati</taxon>
        <taxon>Bacillota</taxon>
        <taxon>Bacilli</taxon>
        <taxon>Bacillales</taxon>
        <taxon>Bacillaceae</taxon>
        <taxon>Gracilibacillus</taxon>
    </lineage>
</organism>